<feature type="domain" description="Glycosyl transferase family 1" evidence="2">
    <location>
        <begin position="185"/>
        <end position="336"/>
    </location>
</feature>
<evidence type="ECO:0000313" key="3">
    <source>
        <dbReference type="EMBL" id="TXD95742.1"/>
    </source>
</evidence>
<dbReference type="Proteomes" id="UP000321367">
    <property type="component" value="Unassembled WGS sequence"/>
</dbReference>
<reference evidence="3 4" key="1">
    <citation type="submission" date="2019-08" db="EMBL/GenBank/DDBJ databases">
        <title>Genome sequence of Gillisia hiemivivida IC154 (type strain).</title>
        <authorList>
            <person name="Bowman J.P."/>
        </authorList>
    </citation>
    <scope>NUCLEOTIDE SEQUENCE [LARGE SCALE GENOMIC DNA]</scope>
    <source>
        <strain evidence="3 4">IC154</strain>
    </source>
</reference>
<dbReference type="GO" id="GO:0009103">
    <property type="term" value="P:lipopolysaccharide biosynthetic process"/>
    <property type="evidence" value="ECO:0007669"/>
    <property type="project" value="TreeGrafter"/>
</dbReference>
<dbReference type="GO" id="GO:0016757">
    <property type="term" value="F:glycosyltransferase activity"/>
    <property type="evidence" value="ECO:0007669"/>
    <property type="project" value="InterPro"/>
</dbReference>
<dbReference type="EMBL" id="VORY01000001">
    <property type="protein sequence ID" value="TXD95742.1"/>
    <property type="molecule type" value="Genomic_DNA"/>
</dbReference>
<keyword evidence="1 3" id="KW-0808">Transferase</keyword>
<evidence type="ECO:0000256" key="1">
    <source>
        <dbReference type="ARBA" id="ARBA00022679"/>
    </source>
</evidence>
<evidence type="ECO:0000313" key="4">
    <source>
        <dbReference type="Proteomes" id="UP000321367"/>
    </source>
</evidence>
<dbReference type="RefSeq" id="WP_146928613.1">
    <property type="nucleotide sequence ID" value="NZ_CBCSHZ010000002.1"/>
</dbReference>
<evidence type="ECO:0000259" key="2">
    <source>
        <dbReference type="Pfam" id="PF00534"/>
    </source>
</evidence>
<dbReference type="Gene3D" id="3.40.50.2000">
    <property type="entry name" value="Glycogen Phosphorylase B"/>
    <property type="match status" value="2"/>
</dbReference>
<dbReference type="SUPFAM" id="SSF53756">
    <property type="entry name" value="UDP-Glycosyltransferase/glycogen phosphorylase"/>
    <property type="match status" value="1"/>
</dbReference>
<dbReference type="AlphaFoldDB" id="A0A5C7A1X6"/>
<comment type="caution">
    <text evidence="3">The sequence shown here is derived from an EMBL/GenBank/DDBJ whole genome shotgun (WGS) entry which is preliminary data.</text>
</comment>
<dbReference type="OrthoDB" id="502646at2"/>
<dbReference type="Pfam" id="PF00534">
    <property type="entry name" value="Glycos_transf_1"/>
    <property type="match status" value="1"/>
</dbReference>
<protein>
    <submittedName>
        <fullName evidence="3">Glycosyltransferase</fullName>
    </submittedName>
</protein>
<proteinExistence type="predicted"/>
<organism evidence="3 4">
    <name type="scientific">Gillisia hiemivivida</name>
    <dbReference type="NCBI Taxonomy" id="291190"/>
    <lineage>
        <taxon>Bacteria</taxon>
        <taxon>Pseudomonadati</taxon>
        <taxon>Bacteroidota</taxon>
        <taxon>Flavobacteriia</taxon>
        <taxon>Flavobacteriales</taxon>
        <taxon>Flavobacteriaceae</taxon>
        <taxon>Gillisia</taxon>
    </lineage>
</organism>
<name>A0A5C7A1X6_9FLAO</name>
<dbReference type="PANTHER" id="PTHR46401">
    <property type="entry name" value="GLYCOSYLTRANSFERASE WBBK-RELATED"/>
    <property type="match status" value="1"/>
</dbReference>
<dbReference type="InterPro" id="IPR001296">
    <property type="entry name" value="Glyco_trans_1"/>
</dbReference>
<gene>
    <name evidence="3" type="ORF">ES724_01585</name>
</gene>
<keyword evidence="4" id="KW-1185">Reference proteome</keyword>
<sequence length="373" mass="43090">MKVLVNLATLKKGGGQNVGLNFLRSLLGNSHDLSNYYFVIAEGSEIDFFLKASSISNYTVVPQSPLRRMLFERFKGGKLIRQQKIDIIYTIFGIGLYPKRIKQVSGSADSNIFFPEVDFWKDYKGVARFKKTIVDKYRVFALKRSTAVVFENESMMIRSKTLFNLKHTIFIKPSIDNQFEKDVFRLNAPASSKKGLFFCGWQKNKNYEIIPSLAQELKNRKIDFHFILTAPNDNSEEFIVFENNLERLDVKDMVSVIGQVKKNEIASLYDQIDFVFLLSKLESFSNNIIESWFFKRPLILADEEWSNSICKEAAKYVNRNNIKGIVDAIVELSDKEAYQSFVHGGVEELTSYPSIDEKTNQELNYIREIYESH</sequence>
<accession>A0A5C7A1X6</accession>
<dbReference type="PANTHER" id="PTHR46401:SF2">
    <property type="entry name" value="GLYCOSYLTRANSFERASE WBBK-RELATED"/>
    <property type="match status" value="1"/>
</dbReference>